<feature type="region of interest" description="Disordered" evidence="1">
    <location>
        <begin position="200"/>
        <end position="229"/>
    </location>
</feature>
<sequence length="563" mass="62084">FNLMTLYLSYWLGLGLAQRRTLAPVPRIILAGDWVLVADKHRADRSTDRLVPLTRGLRMQIEAYVALVSELAIAVPALDPLVVSEQGTEVRLQYIRVKTAGREKDVVAYQPRYQEHDEQLTPLPANWGRKFVRSVSGHLPGRFRDAELGHWVRGRHAWDATSTFDAGRFQAAWLALQEALERRLGFVPLTLAERVRAPRPMARVPAPTAGRAAPKPPAPSKEPSPGQDAREFLRSADNELLEAMEQDTTTATDRAPAALALAREVVRAQQREPVERQRAVAESVCQYLRIKWKVPIFVARPRPLFANKILLDGDALQTLAYLEAHVLPAFARDLACLPPRPSAPDAESRDDGSPVELGRLLMLAIWRLGLTRWGLIDAWLRELKAGAPILAHGANRTMVFRVKREGAPETMQRTLFLDDFCAAYLTIERAFIQTALLPPLFKLPSASHRRARAEKCLNAYLGRIGAGDHTVTLAAMTAAATQHLLVHGTPILAAYAQGKLETEDLGDGELRRLAGLEPGRRSGAGVDAGLSATRAPALGEADLPTDVLHRVPVLEALGWHKTP</sequence>
<accession>T1AEW6</accession>
<evidence type="ECO:0000256" key="1">
    <source>
        <dbReference type="SAM" id="MobiDB-lite"/>
    </source>
</evidence>
<reference evidence="2" key="1">
    <citation type="submission" date="2013-08" db="EMBL/GenBank/DDBJ databases">
        <authorList>
            <person name="Mendez C."/>
            <person name="Richter M."/>
            <person name="Ferrer M."/>
            <person name="Sanchez J."/>
        </authorList>
    </citation>
    <scope>NUCLEOTIDE SEQUENCE</scope>
</reference>
<feature type="non-terminal residue" evidence="2">
    <location>
        <position position="1"/>
    </location>
</feature>
<name>T1AEW6_9ZZZZ</name>
<reference evidence="2" key="2">
    <citation type="journal article" date="2014" name="ISME J.">
        <title>Microbial stratification in low pH oxic and suboxic macroscopic growths along an acid mine drainage.</title>
        <authorList>
            <person name="Mendez-Garcia C."/>
            <person name="Mesa V."/>
            <person name="Sprenger R.R."/>
            <person name="Richter M."/>
            <person name="Diez M.S."/>
            <person name="Solano J."/>
            <person name="Bargiela R."/>
            <person name="Golyshina O.V."/>
            <person name="Manteca A."/>
            <person name="Ramos J.L."/>
            <person name="Gallego J.R."/>
            <person name="Llorente I."/>
            <person name="Martins Dos Santos V.A."/>
            <person name="Jensen O.N."/>
            <person name="Pelaez A.I."/>
            <person name="Sanchez J."/>
            <person name="Ferrer M."/>
        </authorList>
    </citation>
    <scope>NUCLEOTIDE SEQUENCE</scope>
</reference>
<proteinExistence type="predicted"/>
<feature type="non-terminal residue" evidence="2">
    <location>
        <position position="563"/>
    </location>
</feature>
<comment type="caution">
    <text evidence="2">The sequence shown here is derived from an EMBL/GenBank/DDBJ whole genome shotgun (WGS) entry which is preliminary data.</text>
</comment>
<evidence type="ECO:0000313" key="2">
    <source>
        <dbReference type="EMBL" id="EQD55677.1"/>
    </source>
</evidence>
<feature type="compositionally biased region" description="Low complexity" evidence="1">
    <location>
        <begin position="200"/>
        <end position="213"/>
    </location>
</feature>
<organism evidence="2">
    <name type="scientific">mine drainage metagenome</name>
    <dbReference type="NCBI Taxonomy" id="410659"/>
    <lineage>
        <taxon>unclassified sequences</taxon>
        <taxon>metagenomes</taxon>
        <taxon>ecological metagenomes</taxon>
    </lineage>
</organism>
<dbReference type="AlphaFoldDB" id="T1AEW6"/>
<dbReference type="EMBL" id="AUZZ01003891">
    <property type="protein sequence ID" value="EQD55677.1"/>
    <property type="molecule type" value="Genomic_DNA"/>
</dbReference>
<gene>
    <name evidence="2" type="ORF">B2A_05585</name>
</gene>
<protein>
    <submittedName>
        <fullName evidence="2">Uncharacterized protein</fullName>
    </submittedName>
</protein>